<evidence type="ECO:0000313" key="2">
    <source>
        <dbReference type="EMBL" id="ASK05271.1"/>
    </source>
</evidence>
<proteinExistence type="predicted"/>
<accession>A0A2R2X2J3</accession>
<name>A0A2R2X2J3_PTEVA</name>
<dbReference type="AlphaFoldDB" id="A0A2R2X2J3"/>
<dbReference type="Pfam" id="PF18782">
    <property type="entry name" value="NAD2"/>
    <property type="match status" value="1"/>
</dbReference>
<protein>
    <submittedName>
        <fullName evidence="2">Apolipoprotein B mRNA editing enzyme catalytic polypeptide-like 3Z2Bb isomer B</fullName>
    </submittedName>
</protein>
<evidence type="ECO:0000256" key="1">
    <source>
        <dbReference type="SAM" id="MobiDB-lite"/>
    </source>
</evidence>
<reference evidence="2" key="1">
    <citation type="journal article" date="2018" name="Mol. Biol. Evol.">
        <title>Differential evolution of antiretroviral restriction factors in pteropid bats as revealed by APOBEC3 gene complexity.</title>
        <authorList>
            <person name="Hayward J.A."/>
            <person name="Tachedjian M."/>
            <person name="Cui J."/>
            <person name="Cheng A.Z."/>
            <person name="Johnson A."/>
            <person name="Baker M."/>
            <person name="Harris R.S."/>
            <person name="Wang L.F."/>
            <person name="Tachedjian G."/>
        </authorList>
    </citation>
    <scope>NUCLEOTIDE SEQUENCE</scope>
</reference>
<dbReference type="Gene3D" id="3.40.140.10">
    <property type="entry name" value="Cytidine Deaminase, domain 2"/>
    <property type="match status" value="1"/>
</dbReference>
<keyword evidence="2" id="KW-0449">Lipoprotein</keyword>
<gene>
    <name evidence="2" type="primary">APOBEC3Z2Bb</name>
</gene>
<dbReference type="EMBL" id="KX241572">
    <property type="protein sequence ID" value="ASK05271.1"/>
    <property type="molecule type" value="Genomic_DNA"/>
</dbReference>
<sequence>MAGLGHACEGCCGQMPEISYPMEGLDPETFFFEFQNLLYAYGRKSSYLCFQVEREQHSSPVPSDCGVFKNQVWAPLLSKAGAKPVEDAEKNITCKMPSASSHNNVRCPGPLMSLPDPPAS</sequence>
<feature type="region of interest" description="Disordered" evidence="1">
    <location>
        <begin position="96"/>
        <end position="120"/>
    </location>
</feature>
<organism evidence="2">
    <name type="scientific">Pteropus vampyrus</name>
    <name type="common">Large flying fox</name>
    <dbReference type="NCBI Taxonomy" id="132908"/>
    <lineage>
        <taxon>Eukaryota</taxon>
        <taxon>Metazoa</taxon>
        <taxon>Chordata</taxon>
        <taxon>Craniata</taxon>
        <taxon>Vertebrata</taxon>
        <taxon>Euteleostomi</taxon>
        <taxon>Mammalia</taxon>
        <taxon>Eutheria</taxon>
        <taxon>Laurasiatheria</taxon>
        <taxon>Chiroptera</taxon>
        <taxon>Yinpterochiroptera</taxon>
        <taxon>Pteropodoidea</taxon>
        <taxon>Pteropodidae</taxon>
        <taxon>Pteropodinae</taxon>
        <taxon>Pteropus</taxon>
    </lineage>
</organism>